<dbReference type="PANTHER" id="PTHR33063:SF16">
    <property type="entry name" value="OS02G0241300 PROTEIN"/>
    <property type="match status" value="1"/>
</dbReference>
<dbReference type="EMBL" id="CM000784">
    <property type="protein sequence ID" value="AQK91672.1"/>
    <property type="molecule type" value="Genomic_DNA"/>
</dbReference>
<gene>
    <name evidence="1" type="ORF">ZEAMMB73_Zm00001d009323</name>
</gene>
<organism evidence="1">
    <name type="scientific">Zea mays</name>
    <name type="common">Maize</name>
    <dbReference type="NCBI Taxonomy" id="4577"/>
    <lineage>
        <taxon>Eukaryota</taxon>
        <taxon>Viridiplantae</taxon>
        <taxon>Streptophyta</taxon>
        <taxon>Embryophyta</taxon>
        <taxon>Tracheophyta</taxon>
        <taxon>Spermatophyta</taxon>
        <taxon>Magnoliopsida</taxon>
        <taxon>Liliopsida</taxon>
        <taxon>Poales</taxon>
        <taxon>Poaceae</taxon>
        <taxon>PACMAD clade</taxon>
        <taxon>Panicoideae</taxon>
        <taxon>Andropogonodae</taxon>
        <taxon>Andropogoneae</taxon>
        <taxon>Tripsacinae</taxon>
        <taxon>Zea</taxon>
    </lineage>
</organism>
<dbReference type="PANTHER" id="PTHR33063">
    <property type="entry name" value="OS02G0583500 PROTEIN"/>
    <property type="match status" value="1"/>
</dbReference>
<evidence type="ECO:0000313" key="1">
    <source>
        <dbReference type="EMBL" id="AQK91672.1"/>
    </source>
</evidence>
<reference evidence="1" key="1">
    <citation type="submission" date="2015-12" db="EMBL/GenBank/DDBJ databases">
        <title>Update maize B73 reference genome by single molecule sequencing technologies.</title>
        <authorList>
            <consortium name="Maize Genome Sequencing Project"/>
            <person name="Ware D."/>
        </authorList>
    </citation>
    <scope>NUCLEOTIDE SEQUENCE</scope>
    <source>
        <tissue evidence="1">Seedling</tissue>
    </source>
</reference>
<sequence length="69" mass="8130">MDNDSKAVEDACLDMLKVGQRQMRYRLKQKYFNGIPANQVRTTSPISSMSDEDWRKLVEKWLALYYLIA</sequence>
<protein>
    <submittedName>
        <fullName evidence="1">Uncharacterized protein</fullName>
    </submittedName>
</protein>
<proteinExistence type="predicted"/>
<accession>A0A1D6FIR6</accession>
<dbReference type="AlphaFoldDB" id="A0A1D6FIR6"/>
<dbReference type="InParanoid" id="A0A1D6FIR6"/>
<dbReference type="IntAct" id="A0A1D6FIR6">
    <property type="interactions" value="2"/>
</dbReference>
<name>A0A1D6FIR6_MAIZE</name>